<reference evidence="12 13" key="1">
    <citation type="journal article" date="2014" name="Genome Announc.">
        <title>Draft Genome Sequence of Magnetospirillum sp. Strain SO-1, a Freshwater Magnetotactic Bacterium Isolated from the Ol'khovka River, Russia.</title>
        <authorList>
            <person name="Grouzdev D.S."/>
            <person name="Dziuba M.V."/>
            <person name="Sukhacheva M.S."/>
            <person name="Mardanov A.V."/>
            <person name="Beletskiy A.V."/>
            <person name="Kuznetsov B.B."/>
            <person name="Skryabin K.G."/>
        </authorList>
    </citation>
    <scope>NUCLEOTIDE SEQUENCE [LARGE SCALE GENOMIC DNA]</scope>
    <source>
        <strain evidence="12 13">SO-1</strain>
    </source>
</reference>
<keyword evidence="6" id="KW-0812">Transmembrane</keyword>
<comment type="similarity">
    <text evidence="2">Belongs to the TonB family.</text>
</comment>
<dbReference type="Gene3D" id="3.30.1150.10">
    <property type="match status" value="1"/>
</dbReference>
<evidence type="ECO:0000256" key="5">
    <source>
        <dbReference type="ARBA" id="ARBA00022519"/>
    </source>
</evidence>
<dbReference type="SUPFAM" id="SSF74653">
    <property type="entry name" value="TolA/TonB C-terminal domain"/>
    <property type="match status" value="1"/>
</dbReference>
<dbReference type="PANTHER" id="PTHR33446:SF2">
    <property type="entry name" value="PROTEIN TONB"/>
    <property type="match status" value="1"/>
</dbReference>
<feature type="compositionally biased region" description="Pro residues" evidence="10">
    <location>
        <begin position="46"/>
        <end position="58"/>
    </location>
</feature>
<dbReference type="PATRIC" id="fig|1244869.3.peg.2644"/>
<keyword evidence="3" id="KW-0813">Transport</keyword>
<dbReference type="GO" id="GO:0055085">
    <property type="term" value="P:transmembrane transport"/>
    <property type="evidence" value="ECO:0007669"/>
    <property type="project" value="InterPro"/>
</dbReference>
<evidence type="ECO:0000259" key="11">
    <source>
        <dbReference type="PROSITE" id="PS52015"/>
    </source>
</evidence>
<keyword evidence="8" id="KW-1133">Transmembrane helix</keyword>
<comment type="subcellular location">
    <subcellularLocation>
        <location evidence="1">Cell inner membrane</location>
        <topology evidence="1">Single-pass membrane protein</topology>
        <orientation evidence="1">Periplasmic side</orientation>
    </subcellularLocation>
</comment>
<dbReference type="OrthoDB" id="9792439at2"/>
<dbReference type="Pfam" id="PF03544">
    <property type="entry name" value="TonB_C"/>
    <property type="match status" value="1"/>
</dbReference>
<dbReference type="AlphaFoldDB" id="M3A9P7"/>
<evidence type="ECO:0000256" key="4">
    <source>
        <dbReference type="ARBA" id="ARBA00022475"/>
    </source>
</evidence>
<organism evidence="12 13">
    <name type="scientific">Paramagnetospirillum caucaseum</name>
    <dbReference type="NCBI Taxonomy" id="1244869"/>
    <lineage>
        <taxon>Bacteria</taxon>
        <taxon>Pseudomonadati</taxon>
        <taxon>Pseudomonadota</taxon>
        <taxon>Alphaproteobacteria</taxon>
        <taxon>Rhodospirillales</taxon>
        <taxon>Magnetospirillaceae</taxon>
        <taxon>Paramagnetospirillum</taxon>
    </lineage>
</organism>
<dbReference type="GO" id="GO:0031992">
    <property type="term" value="F:energy transducer activity"/>
    <property type="evidence" value="ECO:0007669"/>
    <property type="project" value="TreeGrafter"/>
</dbReference>
<keyword evidence="13" id="KW-1185">Reference proteome</keyword>
<evidence type="ECO:0000256" key="6">
    <source>
        <dbReference type="ARBA" id="ARBA00022692"/>
    </source>
</evidence>
<evidence type="ECO:0000256" key="1">
    <source>
        <dbReference type="ARBA" id="ARBA00004383"/>
    </source>
</evidence>
<keyword evidence="7" id="KW-0653">Protein transport</keyword>
<keyword evidence="5" id="KW-0997">Cell inner membrane</keyword>
<dbReference type="RefSeq" id="WP_008618173.1">
    <property type="nucleotide sequence ID" value="NZ_AONQ01000033.1"/>
</dbReference>
<dbReference type="STRING" id="1244869.H261_13104"/>
<dbReference type="Proteomes" id="UP000011744">
    <property type="component" value="Unassembled WGS sequence"/>
</dbReference>
<dbReference type="GO" id="GO:0015031">
    <property type="term" value="P:protein transport"/>
    <property type="evidence" value="ECO:0007669"/>
    <property type="project" value="UniProtKB-KW"/>
</dbReference>
<evidence type="ECO:0000256" key="2">
    <source>
        <dbReference type="ARBA" id="ARBA00006555"/>
    </source>
</evidence>
<dbReference type="GO" id="GO:0098797">
    <property type="term" value="C:plasma membrane protein complex"/>
    <property type="evidence" value="ECO:0007669"/>
    <property type="project" value="TreeGrafter"/>
</dbReference>
<evidence type="ECO:0000256" key="9">
    <source>
        <dbReference type="ARBA" id="ARBA00023136"/>
    </source>
</evidence>
<name>M3A9P7_9PROT</name>
<evidence type="ECO:0000256" key="3">
    <source>
        <dbReference type="ARBA" id="ARBA00022448"/>
    </source>
</evidence>
<proteinExistence type="inferred from homology"/>
<protein>
    <submittedName>
        <fullName evidence="12">Tonb family protein</fullName>
    </submittedName>
</protein>
<dbReference type="PANTHER" id="PTHR33446">
    <property type="entry name" value="PROTEIN TONB-RELATED"/>
    <property type="match status" value="1"/>
</dbReference>
<comment type="caution">
    <text evidence="12">The sequence shown here is derived from an EMBL/GenBank/DDBJ whole genome shotgun (WGS) entry which is preliminary data.</text>
</comment>
<evidence type="ECO:0000256" key="8">
    <source>
        <dbReference type="ARBA" id="ARBA00022989"/>
    </source>
</evidence>
<dbReference type="InterPro" id="IPR006260">
    <property type="entry name" value="TonB/TolA_C"/>
</dbReference>
<accession>M3A9P7</accession>
<dbReference type="NCBIfam" id="TIGR01352">
    <property type="entry name" value="tonB_Cterm"/>
    <property type="match status" value="1"/>
</dbReference>
<evidence type="ECO:0000313" key="13">
    <source>
        <dbReference type="Proteomes" id="UP000011744"/>
    </source>
</evidence>
<feature type="domain" description="TonB C-terminal" evidence="11">
    <location>
        <begin position="119"/>
        <end position="210"/>
    </location>
</feature>
<evidence type="ECO:0000256" key="10">
    <source>
        <dbReference type="SAM" id="MobiDB-lite"/>
    </source>
</evidence>
<evidence type="ECO:0000256" key="7">
    <source>
        <dbReference type="ARBA" id="ARBA00022927"/>
    </source>
</evidence>
<evidence type="ECO:0000313" key="12">
    <source>
        <dbReference type="EMBL" id="EME69503.1"/>
    </source>
</evidence>
<keyword evidence="4" id="KW-1003">Cell membrane</keyword>
<keyword evidence="9" id="KW-0472">Membrane</keyword>
<dbReference type="EMBL" id="AONQ01000033">
    <property type="protein sequence ID" value="EME69503.1"/>
    <property type="molecule type" value="Genomic_DNA"/>
</dbReference>
<dbReference type="PROSITE" id="PS52015">
    <property type="entry name" value="TONB_CTD"/>
    <property type="match status" value="1"/>
</dbReference>
<gene>
    <name evidence="12" type="ORF">H261_13104</name>
</gene>
<feature type="region of interest" description="Disordered" evidence="10">
    <location>
        <begin position="46"/>
        <end position="67"/>
    </location>
</feature>
<dbReference type="eggNOG" id="COG0810">
    <property type="taxonomic scope" value="Bacteria"/>
</dbReference>
<dbReference type="InterPro" id="IPR051045">
    <property type="entry name" value="TonB-dependent_transducer"/>
</dbReference>
<sequence length="210" mass="21730">MSVLLHGVAVVLLIAVQAVPRPDEMPETLPVEIILEVPSPSVPADVPPAPAVSPPAPAKPAAREALPSKPRSVQVAMPAMPSVVSAVAPPEPGATAAPAAPPVQAASPVAAAVPVDYGAYVGILHERIARHRVYPPQAMRRREEGDVRLRILLAGDGSLVDILSLAEASAQLTQAARRAIESAAPFDPPPRGGGGELRLAFDVTVAFRLR</sequence>
<dbReference type="InterPro" id="IPR037682">
    <property type="entry name" value="TonB_C"/>
</dbReference>